<dbReference type="NCBIfam" id="TIGR02928">
    <property type="entry name" value="orc1/cdc6 family replication initiation protein"/>
    <property type="match status" value="1"/>
</dbReference>
<dbReference type="Pfam" id="PF09079">
    <property type="entry name" value="WHD_Cdc6"/>
    <property type="match status" value="1"/>
</dbReference>
<dbReference type="InterPro" id="IPR014277">
    <property type="entry name" value="Orc1/Cdc6_arc"/>
</dbReference>
<keyword evidence="8" id="KW-1185">Reference proteome</keyword>
<feature type="domain" description="AAA+ ATPase" evidence="6">
    <location>
        <begin position="55"/>
        <end position="213"/>
    </location>
</feature>
<keyword evidence="7" id="KW-0131">Cell cycle</keyword>
<keyword evidence="4 5" id="KW-0067">ATP-binding</keyword>
<dbReference type="OrthoDB" id="195574at2157"/>
<protein>
    <recommendedName>
        <fullName evidence="5">ORC1-type DNA replication protein</fullName>
    </recommendedName>
</protein>
<evidence type="ECO:0000256" key="1">
    <source>
        <dbReference type="ARBA" id="ARBA00006184"/>
    </source>
</evidence>
<dbReference type="SMART" id="SM00382">
    <property type="entry name" value="AAA"/>
    <property type="match status" value="1"/>
</dbReference>
<comment type="caution">
    <text evidence="7">The sequence shown here is derived from an EMBL/GenBank/DDBJ whole genome shotgun (WGS) entry which is preliminary data.</text>
</comment>
<reference evidence="7 8" key="1">
    <citation type="journal article" date="2014" name="PLoS Genet.">
        <title>Phylogenetically driven sequencing of extremely halophilic archaea reveals strategies for static and dynamic osmo-response.</title>
        <authorList>
            <person name="Becker E.A."/>
            <person name="Seitzer P.M."/>
            <person name="Tritt A."/>
            <person name="Larsen D."/>
            <person name="Krusor M."/>
            <person name="Yao A.I."/>
            <person name="Wu D."/>
            <person name="Madern D."/>
            <person name="Eisen J.A."/>
            <person name="Darling A.E."/>
            <person name="Facciotti M.T."/>
        </authorList>
    </citation>
    <scope>NUCLEOTIDE SEQUENCE [LARGE SCALE GENOMIC DNA]</scope>
    <source>
        <strain evidence="7 8">JCM 13552</strain>
    </source>
</reference>
<proteinExistence type="inferred from homology"/>
<evidence type="ECO:0000313" key="8">
    <source>
        <dbReference type="Proteomes" id="UP000011680"/>
    </source>
</evidence>
<keyword evidence="7" id="KW-0132">Cell division</keyword>
<dbReference type="InterPro" id="IPR036388">
    <property type="entry name" value="WH-like_DNA-bd_sf"/>
</dbReference>
<evidence type="ECO:0000256" key="5">
    <source>
        <dbReference type="HAMAP-Rule" id="MF_01407"/>
    </source>
</evidence>
<dbReference type="SUPFAM" id="SSF52540">
    <property type="entry name" value="P-loop containing nucleoside triphosphate hydrolases"/>
    <property type="match status" value="1"/>
</dbReference>
<dbReference type="PANTHER" id="PTHR10763">
    <property type="entry name" value="CELL DIVISION CONTROL PROTEIN 6-RELATED"/>
    <property type="match status" value="1"/>
</dbReference>
<evidence type="ECO:0000256" key="3">
    <source>
        <dbReference type="ARBA" id="ARBA00022741"/>
    </source>
</evidence>
<dbReference type="InterPro" id="IPR055237">
    <property type="entry name" value="Cdc6_lid"/>
</dbReference>
<comment type="similarity">
    <text evidence="1 5">Belongs to the CDC6/cdc18 family.</text>
</comment>
<name>M0N345_9EURY</name>
<dbReference type="Gene3D" id="3.40.50.300">
    <property type="entry name" value="P-loop containing nucleotide triphosphate hydrolases"/>
    <property type="match status" value="1"/>
</dbReference>
<dbReference type="Pfam" id="PF22703">
    <property type="entry name" value="Cdc6_lid"/>
    <property type="match status" value="1"/>
</dbReference>
<evidence type="ECO:0000259" key="6">
    <source>
        <dbReference type="SMART" id="SM00382"/>
    </source>
</evidence>
<dbReference type="GO" id="GO:0016887">
    <property type="term" value="F:ATP hydrolysis activity"/>
    <property type="evidence" value="ECO:0007669"/>
    <property type="project" value="InterPro"/>
</dbReference>
<dbReference type="HAMAP" id="MF_01407">
    <property type="entry name" value="ORC1_type_DNA_replic_protein"/>
    <property type="match status" value="1"/>
</dbReference>
<dbReference type="RefSeq" id="WP_007740838.1">
    <property type="nucleotide sequence ID" value="NZ_AOMF01000158.1"/>
</dbReference>
<dbReference type="GO" id="GO:0005524">
    <property type="term" value="F:ATP binding"/>
    <property type="evidence" value="ECO:0007669"/>
    <property type="project" value="UniProtKB-UniRule"/>
</dbReference>
<dbReference type="eggNOG" id="arCOG00467">
    <property type="taxonomic scope" value="Archaea"/>
</dbReference>
<dbReference type="PANTHER" id="PTHR10763:SF26">
    <property type="entry name" value="CELL DIVISION CONTROL PROTEIN 6 HOMOLOG"/>
    <property type="match status" value="1"/>
</dbReference>
<dbReference type="InterPro" id="IPR027417">
    <property type="entry name" value="P-loop_NTPase"/>
</dbReference>
<dbReference type="Gene3D" id="1.10.10.10">
    <property type="entry name" value="Winged helix-like DNA-binding domain superfamily/Winged helix DNA-binding domain"/>
    <property type="match status" value="1"/>
</dbReference>
<gene>
    <name evidence="7" type="ORF">C451_12165</name>
</gene>
<dbReference type="InterPro" id="IPR015163">
    <property type="entry name" value="Cdc6_C"/>
</dbReference>
<dbReference type="EMBL" id="AOMF01000158">
    <property type="protein sequence ID" value="EMA52301.1"/>
    <property type="molecule type" value="Genomic_DNA"/>
</dbReference>
<dbReference type="InterPro" id="IPR050311">
    <property type="entry name" value="ORC1/CDC6"/>
</dbReference>
<feature type="binding site" evidence="5">
    <location>
        <position position="224"/>
    </location>
    <ligand>
        <name>ATP</name>
        <dbReference type="ChEBI" id="CHEBI:30616"/>
    </ligand>
</feature>
<feature type="binding site" evidence="5">
    <location>
        <position position="212"/>
    </location>
    <ligand>
        <name>ATP</name>
        <dbReference type="ChEBI" id="CHEBI:30616"/>
    </ligand>
</feature>
<comment type="function">
    <text evidence="5">Involved in regulation of DNA replication.</text>
</comment>
<dbReference type="InterPro" id="IPR003593">
    <property type="entry name" value="AAA+_ATPase"/>
</dbReference>
<dbReference type="GO" id="GO:0051301">
    <property type="term" value="P:cell division"/>
    <property type="evidence" value="ECO:0007669"/>
    <property type="project" value="UniProtKB-KW"/>
</dbReference>
<organism evidence="7 8">
    <name type="scientific">Halococcus thailandensis JCM 13552</name>
    <dbReference type="NCBI Taxonomy" id="1227457"/>
    <lineage>
        <taxon>Archaea</taxon>
        <taxon>Methanobacteriati</taxon>
        <taxon>Methanobacteriota</taxon>
        <taxon>Stenosarchaea group</taxon>
        <taxon>Halobacteria</taxon>
        <taxon>Halobacteriales</taxon>
        <taxon>Halococcaceae</taxon>
        <taxon>Halococcus</taxon>
    </lineage>
</organism>
<keyword evidence="3 5" id="KW-0547">Nucleotide-binding</keyword>
<keyword evidence="2 5" id="KW-0235">DNA replication</keyword>
<dbReference type="Pfam" id="PF13401">
    <property type="entry name" value="AAA_22"/>
    <property type="match status" value="1"/>
</dbReference>
<evidence type="ECO:0000256" key="4">
    <source>
        <dbReference type="ARBA" id="ARBA00022840"/>
    </source>
</evidence>
<sequence>MDKYDTLFDDTAPDDSVFTDKGALDPLGEPEDVVARDHQERELATLLTGIEEGYLPTTVSIYGPPGTGKTLTTRRLCTAYAERTDRLAVEYVNLKESRSLFSAANEIHFELTGTKKKAYEGLDGVFEGIWETLAEYPDWTVLILDEIDHIKHDSNYDPNDFFYRLLRGEGKLKRDIKLSAWLLSNEVLDVDLRFDSRVESAMSDEEVFFPPYNYSKLKQIVEPRLERAFRDGGISDHAVNHGIETAAIRWSDARKALTLFRQAGETANEIGLDQVNEACLERNIETTDKESTVEKLLELPGHHFLVLLGAASWTDRTGEIIQPVTTEQVRATYTSSLPVDDQLGTRALRETIADLELMGLVETWVESKGSNGRAKQIETTFDPNWVVDITDRYFEDSELWTKESD</sequence>
<dbReference type="CDD" id="cd00009">
    <property type="entry name" value="AAA"/>
    <property type="match status" value="1"/>
</dbReference>
<dbReference type="Proteomes" id="UP000011680">
    <property type="component" value="Unassembled WGS sequence"/>
</dbReference>
<accession>M0N345</accession>
<feature type="binding site" evidence="5">
    <location>
        <begin position="67"/>
        <end position="71"/>
    </location>
    <ligand>
        <name>ATP</name>
        <dbReference type="ChEBI" id="CHEBI:30616"/>
    </ligand>
</feature>
<dbReference type="AlphaFoldDB" id="M0N345"/>
<dbReference type="PATRIC" id="fig|1227457.3.peg.2305"/>
<evidence type="ECO:0000256" key="2">
    <source>
        <dbReference type="ARBA" id="ARBA00022705"/>
    </source>
</evidence>
<dbReference type="InterPro" id="IPR036390">
    <property type="entry name" value="WH_DNA-bd_sf"/>
</dbReference>
<dbReference type="Gene3D" id="1.10.8.60">
    <property type="match status" value="1"/>
</dbReference>
<dbReference type="GO" id="GO:0006260">
    <property type="term" value="P:DNA replication"/>
    <property type="evidence" value="ECO:0007669"/>
    <property type="project" value="UniProtKB-UniRule"/>
</dbReference>
<dbReference type="SUPFAM" id="SSF46785">
    <property type="entry name" value="Winged helix' DNA-binding domain"/>
    <property type="match status" value="1"/>
</dbReference>
<dbReference type="InterPro" id="IPR049945">
    <property type="entry name" value="AAA_22"/>
</dbReference>
<evidence type="ECO:0000313" key="7">
    <source>
        <dbReference type="EMBL" id="EMA52301.1"/>
    </source>
</evidence>
<dbReference type="STRING" id="1227457.C451_12165"/>